<dbReference type="SUPFAM" id="SSF57798">
    <property type="entry name" value="Casein kinase II beta subunit"/>
    <property type="match status" value="1"/>
</dbReference>
<dbReference type="PANTHER" id="PTHR11740:SF0">
    <property type="entry name" value="CASEIN KINASE II SUBUNIT BETA"/>
    <property type="match status" value="1"/>
</dbReference>
<keyword evidence="3" id="KW-0418">Kinase</keyword>
<dbReference type="FunFam" id="2.20.25.20:FF:000001">
    <property type="entry name" value="Casein kinase II subunit beta"/>
    <property type="match status" value="1"/>
</dbReference>
<dbReference type="GeneID" id="24423238"/>
<dbReference type="PANTHER" id="PTHR11740">
    <property type="entry name" value="CASEIN KINASE II SUBUNIT BETA"/>
    <property type="match status" value="1"/>
</dbReference>
<dbReference type="SMART" id="SM01085">
    <property type="entry name" value="CK_II_beta"/>
    <property type="match status" value="1"/>
</dbReference>
<comment type="similarity">
    <text evidence="1 2">Belongs to the casein kinase 2 subunit beta family.</text>
</comment>
<dbReference type="KEGG" id="bmic:BMR1_01G00815"/>
<accession>A0A1N6LWG0</accession>
<comment type="subunit">
    <text evidence="2">Tetramer of two alpha and two beta subunits.</text>
</comment>
<protein>
    <recommendedName>
        <fullName evidence="2">Casein kinase II subunit beta</fullName>
        <shortName evidence="2">CK II beta</shortName>
    </recommendedName>
</protein>
<dbReference type="InterPro" id="IPR016149">
    <property type="entry name" value="Casein_kin_II_reg-sub_N"/>
</dbReference>
<organism evidence="3 4">
    <name type="scientific">Babesia microti (strain RI)</name>
    <dbReference type="NCBI Taxonomy" id="1133968"/>
    <lineage>
        <taxon>Eukaryota</taxon>
        <taxon>Sar</taxon>
        <taxon>Alveolata</taxon>
        <taxon>Apicomplexa</taxon>
        <taxon>Aconoidasida</taxon>
        <taxon>Piroplasmida</taxon>
        <taxon>Babesiidae</taxon>
        <taxon>Babesia</taxon>
    </lineage>
</organism>
<dbReference type="InterPro" id="IPR035991">
    <property type="entry name" value="Casein_kinase_II_beta-like"/>
</dbReference>
<dbReference type="GO" id="GO:0019887">
    <property type="term" value="F:protein kinase regulator activity"/>
    <property type="evidence" value="ECO:0007669"/>
    <property type="project" value="InterPro"/>
</dbReference>
<name>A0A1N6LWG0_BABMR</name>
<dbReference type="PRINTS" id="PR00472">
    <property type="entry name" value="CASNKINASEII"/>
</dbReference>
<dbReference type="Proteomes" id="UP000002899">
    <property type="component" value="Chromosome I"/>
</dbReference>
<dbReference type="InterPro" id="IPR000704">
    <property type="entry name" value="Casein_kinase_II_reg-sub"/>
</dbReference>
<reference evidence="3 4" key="3">
    <citation type="journal article" date="2016" name="Sci. Rep.">
        <title>Genome-wide diversity and gene expression profiling of Babesia microti isolates identify polymorphic genes that mediate host-pathogen interactions.</title>
        <authorList>
            <person name="Silva J.C."/>
            <person name="Cornillot E."/>
            <person name="McCracken C."/>
            <person name="Usmani-Brown S."/>
            <person name="Dwivedi A."/>
            <person name="Ifeonu O.O."/>
            <person name="Crabtree J."/>
            <person name="Gotia H.T."/>
            <person name="Virji A.Z."/>
            <person name="Reynes C."/>
            <person name="Colinge J."/>
            <person name="Kumar V."/>
            <person name="Lawres L."/>
            <person name="Pazzi J.E."/>
            <person name="Pablo J.V."/>
            <person name="Hung C."/>
            <person name="Brancato J."/>
            <person name="Kumari P."/>
            <person name="Orvis J."/>
            <person name="Tretina K."/>
            <person name="Chibucos M."/>
            <person name="Ott S."/>
            <person name="Sadzewicz L."/>
            <person name="Sengamalay N."/>
            <person name="Shetty A.C."/>
            <person name="Su Q."/>
            <person name="Tallon L."/>
            <person name="Fraser C.M."/>
            <person name="Frutos R."/>
            <person name="Molina D.M."/>
            <person name="Krause P.J."/>
            <person name="Ben Mamoun C."/>
        </authorList>
    </citation>
    <scope>NUCLEOTIDE SEQUENCE [LARGE SCALE GENOMIC DNA]</scope>
    <source>
        <strain evidence="3 4">RI</strain>
    </source>
</reference>
<dbReference type="Gene3D" id="1.10.1820.10">
    <property type="entry name" value="protein kinase ck2 holoenzyme, chain C, domain 1"/>
    <property type="match status" value="1"/>
</dbReference>
<evidence type="ECO:0000313" key="3">
    <source>
        <dbReference type="EMBL" id="SIO73210.1"/>
    </source>
</evidence>
<evidence type="ECO:0000256" key="1">
    <source>
        <dbReference type="ARBA" id="ARBA00006941"/>
    </source>
</evidence>
<dbReference type="AlphaFoldDB" id="A0A1N6LWG0"/>
<dbReference type="EMBL" id="FO082871">
    <property type="protein sequence ID" value="SIO73210.1"/>
    <property type="molecule type" value="Genomic_DNA"/>
</dbReference>
<gene>
    <name evidence="3" type="ORF">BMR1_01G00815</name>
</gene>
<proteinExistence type="inferred from homology"/>
<evidence type="ECO:0000256" key="2">
    <source>
        <dbReference type="RuleBase" id="RU361268"/>
    </source>
</evidence>
<reference evidence="3 4" key="1">
    <citation type="journal article" date="2012" name="Nucleic Acids Res.">
        <title>Sequencing of the smallest Apicomplexan genome from the human pathogen Babesia microti.</title>
        <authorList>
            <person name="Cornillot E."/>
            <person name="Hadj-Kaddour K."/>
            <person name="Dassouli A."/>
            <person name="Noel B."/>
            <person name="Ranwez V."/>
            <person name="Vacherie B."/>
            <person name="Augagneur Y."/>
            <person name="Bres V."/>
            <person name="Duclos A."/>
            <person name="Randazzo S."/>
            <person name="Carcy B."/>
            <person name="Debierre-Grockiego F."/>
            <person name="Delbecq S."/>
            <person name="Moubri-Menage K."/>
            <person name="Shams-Eldin H."/>
            <person name="Usmani-Brown S."/>
            <person name="Bringaud F."/>
            <person name="Wincker P."/>
            <person name="Vivares C.P."/>
            <person name="Schwarz R.T."/>
            <person name="Schetters T.P."/>
            <person name="Krause P.J."/>
            <person name="Gorenflot A."/>
            <person name="Berry V."/>
            <person name="Barbe V."/>
            <person name="Ben Mamoun C."/>
        </authorList>
    </citation>
    <scope>NUCLEOTIDE SEQUENCE [LARGE SCALE GENOMIC DNA]</scope>
    <source>
        <strain evidence="3 4">RI</strain>
    </source>
</reference>
<dbReference type="Gene3D" id="2.20.25.20">
    <property type="match status" value="1"/>
</dbReference>
<dbReference type="GO" id="GO:0016301">
    <property type="term" value="F:kinase activity"/>
    <property type="evidence" value="ECO:0007669"/>
    <property type="project" value="UniProtKB-KW"/>
</dbReference>
<dbReference type="OrthoDB" id="3971593at2759"/>
<sequence>MDEWNNYDEETNLMDWIPWFTNLEGHEFLVQVDELYIRDNFNMCGLKTIEHYDEAMDMILGSAPSEEVFLDDKFLHIYRSATDLYGLIHSRYIVSPKGLQLMKDKYLQGVFGQCPRLKCDRQNLLPVGFSDYLHNHRVKAYCPRCQEAYIIKSGEINADLDGAFFGRSFPHIFLLNFTYLIPNEPPTPYVAKIFGFKVRDINSLIQIKLDNGEFGDNVSSKVKRIAY</sequence>
<dbReference type="VEuPathDB" id="PiroplasmaDB:BMR1_01G00815"/>
<reference evidence="3 4" key="2">
    <citation type="journal article" date="2013" name="PLoS ONE">
        <title>Whole genome mapping and re-organization of the nuclear and mitochondrial genomes of Babesia microti isolates.</title>
        <authorList>
            <person name="Cornillot E."/>
            <person name="Dassouli A."/>
            <person name="Garg A."/>
            <person name="Pachikara N."/>
            <person name="Randazzo S."/>
            <person name="Depoix D."/>
            <person name="Carcy B."/>
            <person name="Delbecq S."/>
            <person name="Frutos R."/>
            <person name="Silva J.C."/>
            <person name="Sutton R."/>
            <person name="Krause P.J."/>
            <person name="Mamoun C.B."/>
        </authorList>
    </citation>
    <scope>NUCLEOTIDE SEQUENCE [LARGE SCALE GENOMIC DNA]</scope>
    <source>
        <strain evidence="3 4">RI</strain>
    </source>
</reference>
<keyword evidence="4" id="KW-1185">Reference proteome</keyword>
<dbReference type="GO" id="GO:0005956">
    <property type="term" value="C:protein kinase CK2 complex"/>
    <property type="evidence" value="ECO:0007669"/>
    <property type="project" value="UniProtKB-UniRule"/>
</dbReference>
<dbReference type="Pfam" id="PF01214">
    <property type="entry name" value="CK_II_beta"/>
    <property type="match status" value="1"/>
</dbReference>
<dbReference type="FunFam" id="1.10.1820.10:FF:000005">
    <property type="entry name" value="Casein kinase II subunit beta"/>
    <property type="match status" value="1"/>
</dbReference>
<keyword evidence="3" id="KW-0808">Transferase</keyword>
<dbReference type="GO" id="GO:0005737">
    <property type="term" value="C:cytoplasm"/>
    <property type="evidence" value="ECO:0007669"/>
    <property type="project" value="TreeGrafter"/>
</dbReference>
<dbReference type="RefSeq" id="XP_021337318.1">
    <property type="nucleotide sequence ID" value="XM_021481762.1"/>
</dbReference>
<evidence type="ECO:0000313" key="4">
    <source>
        <dbReference type="Proteomes" id="UP000002899"/>
    </source>
</evidence>
<dbReference type="PROSITE" id="PS01101">
    <property type="entry name" value="CK2_BETA"/>
    <property type="match status" value="1"/>
</dbReference>